<evidence type="ECO:0000256" key="7">
    <source>
        <dbReference type="SAM" id="MobiDB-lite"/>
    </source>
</evidence>
<keyword evidence="6" id="KW-0539">Nucleus</keyword>
<feature type="domain" description="ELP1 alpha-solenoid" evidence="10">
    <location>
        <begin position="637"/>
        <end position="838"/>
    </location>
</feature>
<dbReference type="InterPro" id="IPR056165">
    <property type="entry name" value="Beta-prop_ELP1_2nd"/>
</dbReference>
<comment type="subcellular location">
    <subcellularLocation>
        <location evidence="6">Cytoplasm</location>
    </subcellularLocation>
    <subcellularLocation>
        <location evidence="6">Nucleus</location>
    </subcellularLocation>
</comment>
<reference evidence="12" key="2">
    <citation type="submission" date="2025-08" db="UniProtKB">
        <authorList>
            <consortium name="Ensembl"/>
        </authorList>
    </citation>
    <scope>IDENTIFICATION</scope>
</reference>
<comment type="pathway">
    <text evidence="1">tRNA modification; 5-methoxycarbonylmethyl-2-thiouridine-tRNA biosynthesis.</text>
</comment>
<evidence type="ECO:0000313" key="13">
    <source>
        <dbReference type="Proteomes" id="UP000472264"/>
    </source>
</evidence>
<evidence type="ECO:0000256" key="1">
    <source>
        <dbReference type="ARBA" id="ARBA00005043"/>
    </source>
</evidence>
<feature type="region of interest" description="Disordered" evidence="7">
    <location>
        <begin position="1040"/>
        <end position="1069"/>
    </location>
</feature>
<evidence type="ECO:0000259" key="9">
    <source>
        <dbReference type="Pfam" id="PF23797"/>
    </source>
</evidence>
<evidence type="ECO:0000256" key="2">
    <source>
        <dbReference type="ARBA" id="ARBA00006086"/>
    </source>
</evidence>
<reference evidence="12" key="3">
    <citation type="submission" date="2025-09" db="UniProtKB">
        <authorList>
            <consortium name="Ensembl"/>
        </authorList>
    </citation>
    <scope>IDENTIFICATION</scope>
</reference>
<dbReference type="Proteomes" id="UP000472264">
    <property type="component" value="Chromosome 10"/>
</dbReference>
<keyword evidence="13" id="KW-1185">Reference proteome</keyword>
<proteinExistence type="inferred from homology"/>
<dbReference type="Pfam" id="PF04762">
    <property type="entry name" value="Beta-prop_ELP1_1st"/>
    <property type="match status" value="1"/>
</dbReference>
<evidence type="ECO:0000259" key="11">
    <source>
        <dbReference type="Pfam" id="PF23936"/>
    </source>
</evidence>
<evidence type="ECO:0000256" key="6">
    <source>
        <dbReference type="PIRNR" id="PIRNR017233"/>
    </source>
</evidence>
<dbReference type="GO" id="GO:0005829">
    <property type="term" value="C:cytosol"/>
    <property type="evidence" value="ECO:0007669"/>
    <property type="project" value="TreeGrafter"/>
</dbReference>
<dbReference type="Ensembl" id="ENSENLT00000028744.1">
    <property type="protein sequence ID" value="ENSENLP00000027903.1"/>
    <property type="gene ID" value="ENSENLG00000012290.1"/>
</dbReference>
<evidence type="ECO:0000259" key="8">
    <source>
        <dbReference type="Pfam" id="PF04762"/>
    </source>
</evidence>
<feature type="domain" description="ELP1 first N-terminal beta-propeller" evidence="8">
    <location>
        <begin position="1"/>
        <end position="348"/>
    </location>
</feature>
<dbReference type="InterPro" id="IPR006849">
    <property type="entry name" value="Elp1"/>
</dbReference>
<dbReference type="Pfam" id="PF23925">
    <property type="entry name" value="A-sol_ELP1"/>
    <property type="match status" value="1"/>
</dbReference>
<protein>
    <recommendedName>
        <fullName evidence="5 6">Elongator complex protein 1</fullName>
    </recommendedName>
</protein>
<dbReference type="PANTHER" id="PTHR12747">
    <property type="entry name" value="ELONGATOR COMPLEX PROTEIN 1"/>
    <property type="match status" value="1"/>
</dbReference>
<dbReference type="PANTHER" id="PTHR12747:SF0">
    <property type="entry name" value="ELONGATOR COMPLEX PROTEIN 1"/>
    <property type="match status" value="1"/>
</dbReference>
<comment type="function">
    <text evidence="6">Component of the elongator complex which is required for multiple tRNA modifications, including mcm5U (5-methoxycarbonylmethyl uridine), mcm5s2U (5-methoxycarbonylmethyl-2-thiouridine), and ncm5U (5-carbamoylmethyl uridine). The elongator complex catalyzes formation of carboxymethyluridine in the wobble base at position 34 in tRNAs.</text>
</comment>
<dbReference type="GO" id="GO:0002926">
    <property type="term" value="P:tRNA wobble base 5-methoxycarbonylmethyl-2-thiouridinylation"/>
    <property type="evidence" value="ECO:0007669"/>
    <property type="project" value="TreeGrafter"/>
</dbReference>
<feature type="domain" description="ELP1 three-helical bundle" evidence="11">
    <location>
        <begin position="986"/>
        <end position="1134"/>
    </location>
</feature>
<accession>A0A665V7R6</accession>
<evidence type="ECO:0000259" key="10">
    <source>
        <dbReference type="Pfam" id="PF23925"/>
    </source>
</evidence>
<evidence type="ECO:0000256" key="5">
    <source>
        <dbReference type="ARBA" id="ARBA00029535"/>
    </source>
</evidence>
<comment type="similarity">
    <text evidence="2 6">Belongs to the ELP1/IKA1 family.</text>
</comment>
<dbReference type="InterPro" id="IPR056164">
    <property type="entry name" value="Beta-prop_ELP1_1st"/>
</dbReference>
<gene>
    <name evidence="12" type="primary">elp1</name>
</gene>
<evidence type="ECO:0000256" key="3">
    <source>
        <dbReference type="ARBA" id="ARBA00022490"/>
    </source>
</evidence>
<dbReference type="GO" id="GO:0005634">
    <property type="term" value="C:nucleus"/>
    <property type="evidence" value="ECO:0007669"/>
    <property type="project" value="UniProtKB-SubCell"/>
</dbReference>
<dbReference type="InterPro" id="IPR015943">
    <property type="entry name" value="WD40/YVTN_repeat-like_dom_sf"/>
</dbReference>
<reference evidence="12" key="1">
    <citation type="submission" date="2021-04" db="EMBL/GenBank/DDBJ databases">
        <authorList>
            <consortium name="Wellcome Sanger Institute Data Sharing"/>
        </authorList>
    </citation>
    <scope>NUCLEOTIDE SEQUENCE [LARGE SCALE GENOMIC DNA]</scope>
</reference>
<evidence type="ECO:0000313" key="12">
    <source>
        <dbReference type="Ensembl" id="ENSENLP00000027903.1"/>
    </source>
</evidence>
<feature type="compositionally biased region" description="Low complexity" evidence="7">
    <location>
        <begin position="1041"/>
        <end position="1054"/>
    </location>
</feature>
<dbReference type="Gene3D" id="2.130.10.10">
    <property type="entry name" value="YVTN repeat-like/Quinoprotein amine dehydrogenase"/>
    <property type="match status" value="1"/>
</dbReference>
<dbReference type="InterPro" id="IPR056169">
    <property type="entry name" value="HB_ELP1"/>
</dbReference>
<dbReference type="AlphaFoldDB" id="A0A665V7R6"/>
<keyword evidence="4" id="KW-0819">tRNA processing</keyword>
<evidence type="ECO:0000256" key="4">
    <source>
        <dbReference type="ARBA" id="ARBA00022694"/>
    </source>
</evidence>
<sequence length="1189" mass="133293">MRNLKLLKSLCSSELQGLGSPQCFSVRADTGSLLVASQYSITEYDPRTGQVVSEASLTADNFLPEDGSGAVVGLQDLAELESVCLATAGGDVVLFSLNTCQFECVGSVDSGLTSMSWSPDEELVTLTTGQETIIMMTKDFEPITEIRIHQDDFGEGKFITVGWGKKETQFHGSEGKQEVQPAAGWDDRRPRVTWRGDGQLFAVSAVCPQTGARKVRVWNREGILQATSEPVNGLEQALCWKPSGSLIASTQRHPNKHSVVFMEKNGLLHGDFTLPFSKDQAKVKELLWNSDSTVLAVWVEDMTAGEDGSFNTCIQLWTVGNYHWYLKQSLDFGRDPQKAPVCVCWDPEHPLKLHLVTRSWTSITYDWGWTTERSPGLDATDNASVAVIDGDKILVTTFRQCVVPPPMCSFELQLKSAVNQVTFLCQPQRTNELAAFTANGQISVYSQGCCHSAACSCSSFCFRSEIEVDGVVVSMVHCSQSGTVALQLEDGQIRKLLWDCPEQSVEDWCDSTGCKMNFPVPCVQMALCSISGEEYLLGLTDRSHLYAGETELASNVSSFAICNDFLLITTHSHTCRCLQLSTLSVKGLQAALASIGGQNDETLRRVERGSRIVTVVPQDTRVILQMPRGNLETVHHRALVLAQLRRWLDDLKFREAFECMRKLRINLNLIYDHSPKVFLENIETFITQLNSINHINLFLTELREEDTTSTMYPRPESTPVQLPPASGLKVDVVCDALRSAMESMDPNKFCLSILTAHVKKTVPELEVALQKVHELRENPPEAPGAVNAEEALKYLLFLVNVNDLYEHSLGTYDFDLVLMVAEKSQKDPKEYLPFLNMLKSLELNYQRYTIDRHLKRYRKALFHLSKCGEEHFPEALQLVKEQKLYSEALRLHHRLPFDLQALSCAYAEHLVEQQQVEQAGLLLWRCGESVGALQAFASSSSWRNAICVAQHIPLPPDQLALLARDLAEKLTEQRRYSEAALLLDQYAKVRAAFLEAQLATFSRHRTRLAVVREQKQKARLDMLDCPDAELYSEASSVMTGSKYSHSNSRISSRSSKNRRKAERKKLSLKEGSPMEDRALMCALGEIITTVDKMREEVHNLLKALVLFQFDKQAEKLQAAFEEALQTMETAVPEVWPEGLQQNQAPVTRIPEMIIITSVTCMFLERLDYAELPAPPKMRNGVKWKLTILK</sequence>
<dbReference type="InterPro" id="IPR056167">
    <property type="entry name" value="A-sol_ELP1"/>
</dbReference>
<dbReference type="PIRSF" id="PIRSF017233">
    <property type="entry name" value="IKAP"/>
    <property type="match status" value="1"/>
</dbReference>
<keyword evidence="3 6" id="KW-0963">Cytoplasm</keyword>
<feature type="domain" description="ELP1 N-terminal second beta-propeller" evidence="9">
    <location>
        <begin position="466"/>
        <end position="613"/>
    </location>
</feature>
<dbReference type="GO" id="GO:0033588">
    <property type="term" value="C:elongator holoenzyme complex"/>
    <property type="evidence" value="ECO:0007669"/>
    <property type="project" value="InterPro"/>
</dbReference>
<dbReference type="SUPFAM" id="SSF69322">
    <property type="entry name" value="Tricorn protease domain 2"/>
    <property type="match status" value="1"/>
</dbReference>
<organism evidence="12 13">
    <name type="scientific">Echeneis naucrates</name>
    <name type="common">Live sharksucker</name>
    <dbReference type="NCBI Taxonomy" id="173247"/>
    <lineage>
        <taxon>Eukaryota</taxon>
        <taxon>Metazoa</taxon>
        <taxon>Chordata</taxon>
        <taxon>Craniata</taxon>
        <taxon>Vertebrata</taxon>
        <taxon>Euteleostomi</taxon>
        <taxon>Actinopterygii</taxon>
        <taxon>Neopterygii</taxon>
        <taxon>Teleostei</taxon>
        <taxon>Neoteleostei</taxon>
        <taxon>Acanthomorphata</taxon>
        <taxon>Carangaria</taxon>
        <taxon>Carangiformes</taxon>
        <taxon>Echeneidae</taxon>
        <taxon>Echeneis</taxon>
    </lineage>
</organism>
<feature type="domain" description="ELP1 N-terminal second beta-propeller" evidence="9">
    <location>
        <begin position="387"/>
        <end position="446"/>
    </location>
</feature>
<dbReference type="Pfam" id="PF23797">
    <property type="entry name" value="Beta-prop_ELP1_2nd"/>
    <property type="match status" value="2"/>
</dbReference>
<name>A0A665V7R6_ECHNA</name>
<dbReference type="Pfam" id="PF23936">
    <property type="entry name" value="HB_ELP1"/>
    <property type="match status" value="1"/>
</dbReference>
<dbReference type="GO" id="GO:0000049">
    <property type="term" value="F:tRNA binding"/>
    <property type="evidence" value="ECO:0007669"/>
    <property type="project" value="TreeGrafter"/>
</dbReference>
<dbReference type="UniPathway" id="UPA00988"/>